<feature type="transmembrane region" description="Helical" evidence="8">
    <location>
        <begin position="7"/>
        <end position="25"/>
    </location>
</feature>
<feature type="transmembrane region" description="Helical" evidence="8">
    <location>
        <begin position="88"/>
        <end position="105"/>
    </location>
</feature>
<feature type="transmembrane region" description="Helical" evidence="8">
    <location>
        <begin position="111"/>
        <end position="128"/>
    </location>
</feature>
<dbReference type="PANTHER" id="PTHR30472">
    <property type="entry name" value="FERRIC ENTEROBACTIN TRANSPORT SYSTEM PERMEASE PROTEIN"/>
    <property type="match status" value="1"/>
</dbReference>
<organism evidence="9 10">
    <name type="scientific">Erysipelothrix inopinata</name>
    <dbReference type="NCBI Taxonomy" id="225084"/>
    <lineage>
        <taxon>Bacteria</taxon>
        <taxon>Bacillati</taxon>
        <taxon>Bacillota</taxon>
        <taxon>Erysipelotrichia</taxon>
        <taxon>Erysipelotrichales</taxon>
        <taxon>Erysipelotrichaceae</taxon>
        <taxon>Erysipelothrix</taxon>
    </lineage>
</organism>
<dbReference type="GO" id="GO:0033214">
    <property type="term" value="P:siderophore-iron import into cell"/>
    <property type="evidence" value="ECO:0007669"/>
    <property type="project" value="TreeGrafter"/>
</dbReference>
<evidence type="ECO:0000256" key="3">
    <source>
        <dbReference type="ARBA" id="ARBA00022448"/>
    </source>
</evidence>
<dbReference type="Pfam" id="PF01032">
    <property type="entry name" value="FecCD"/>
    <property type="match status" value="1"/>
</dbReference>
<comment type="subcellular location">
    <subcellularLocation>
        <location evidence="1">Cell membrane</location>
        <topology evidence="1">Multi-pass membrane protein</topology>
    </subcellularLocation>
</comment>
<evidence type="ECO:0000313" key="9">
    <source>
        <dbReference type="EMBL" id="QNN60126.1"/>
    </source>
</evidence>
<dbReference type="Gene3D" id="1.10.3470.10">
    <property type="entry name" value="ABC transporter involved in vitamin B12 uptake, BtuC"/>
    <property type="match status" value="1"/>
</dbReference>
<evidence type="ECO:0000256" key="5">
    <source>
        <dbReference type="ARBA" id="ARBA00022692"/>
    </source>
</evidence>
<protein>
    <submittedName>
        <fullName evidence="9">Iron chelate uptake ABC transporter family permease subunit</fullName>
    </submittedName>
</protein>
<feature type="transmembrane region" description="Helical" evidence="8">
    <location>
        <begin position="296"/>
        <end position="316"/>
    </location>
</feature>
<gene>
    <name evidence="9" type="ORF">H9L01_07050</name>
</gene>
<evidence type="ECO:0000256" key="7">
    <source>
        <dbReference type="ARBA" id="ARBA00023136"/>
    </source>
</evidence>
<evidence type="ECO:0000256" key="4">
    <source>
        <dbReference type="ARBA" id="ARBA00022475"/>
    </source>
</evidence>
<feature type="transmembrane region" description="Helical" evidence="8">
    <location>
        <begin position="135"/>
        <end position="160"/>
    </location>
</feature>
<dbReference type="SUPFAM" id="SSF81345">
    <property type="entry name" value="ABC transporter involved in vitamin B12 uptake, BtuC"/>
    <property type="match status" value="1"/>
</dbReference>
<feature type="transmembrane region" description="Helical" evidence="8">
    <location>
        <begin position="49"/>
        <end position="68"/>
    </location>
</feature>
<keyword evidence="6 8" id="KW-1133">Transmembrane helix</keyword>
<evidence type="ECO:0000256" key="2">
    <source>
        <dbReference type="ARBA" id="ARBA00007935"/>
    </source>
</evidence>
<dbReference type="GO" id="GO:0022857">
    <property type="term" value="F:transmembrane transporter activity"/>
    <property type="evidence" value="ECO:0007669"/>
    <property type="project" value="InterPro"/>
</dbReference>
<evidence type="ECO:0000256" key="8">
    <source>
        <dbReference type="SAM" id="Phobius"/>
    </source>
</evidence>
<dbReference type="AlphaFoldDB" id="A0A7G9RX01"/>
<feature type="transmembrane region" description="Helical" evidence="8">
    <location>
        <begin position="180"/>
        <end position="199"/>
    </location>
</feature>
<dbReference type="CDD" id="cd06550">
    <property type="entry name" value="TM_ABC_iron-siderophores_like"/>
    <property type="match status" value="1"/>
</dbReference>
<reference evidence="9 10" key="1">
    <citation type="submission" date="2020-08" db="EMBL/GenBank/DDBJ databases">
        <title>Genome sequence of Erysipelothrix inopinata DSM 15511T.</title>
        <authorList>
            <person name="Hyun D.-W."/>
            <person name="Bae J.-W."/>
        </authorList>
    </citation>
    <scope>NUCLEOTIDE SEQUENCE [LARGE SCALE GENOMIC DNA]</scope>
    <source>
        <strain evidence="9 10">DSM 15511</strain>
    </source>
</reference>
<feature type="transmembrane region" description="Helical" evidence="8">
    <location>
        <begin position="223"/>
        <end position="251"/>
    </location>
</feature>
<dbReference type="GO" id="GO:0005886">
    <property type="term" value="C:plasma membrane"/>
    <property type="evidence" value="ECO:0007669"/>
    <property type="project" value="UniProtKB-SubCell"/>
</dbReference>
<dbReference type="RefSeq" id="WP_187533258.1">
    <property type="nucleotide sequence ID" value="NZ_CBCSHU010000011.1"/>
</dbReference>
<evidence type="ECO:0000256" key="1">
    <source>
        <dbReference type="ARBA" id="ARBA00004651"/>
    </source>
</evidence>
<dbReference type="InterPro" id="IPR037294">
    <property type="entry name" value="ABC_BtuC-like"/>
</dbReference>
<keyword evidence="5 8" id="KW-0812">Transmembrane</keyword>
<name>A0A7G9RX01_9FIRM</name>
<sequence length="320" mass="35428">MSSKTRSIYVFVFLGLSLASIFIGANDINLSQILKGDALTWMILIEGRIPRYLSVVMTGISLSIAGLIMQRISQNRFVSPSTAVTMDGARFGIIISLVAFGSLSIQSRMFFAWLFSMVFTVLFMILIHKLKFKNVIFIPLLGMMLGMIVDSITTFIALKYDLMQTLSGYMMGSFTFILKGRYELLFTSIPLVLIALFYIKRFAIVSMGEDFAKSVGVHYGRTLILGVLVVSMLSASVVTTIGTIPFVGLIVPNMVSYLYGDSDRYVILDTALMGSILLLLSDLISRLVIYPYEVPIGLTLGVIGSLFFVVILIRGYHEKA</sequence>
<feature type="transmembrane region" description="Helical" evidence="8">
    <location>
        <begin position="271"/>
        <end position="289"/>
    </location>
</feature>
<keyword evidence="7 8" id="KW-0472">Membrane</keyword>
<evidence type="ECO:0000313" key="10">
    <source>
        <dbReference type="Proteomes" id="UP000515928"/>
    </source>
</evidence>
<dbReference type="Proteomes" id="UP000515928">
    <property type="component" value="Chromosome"/>
</dbReference>
<comment type="similarity">
    <text evidence="2">Belongs to the binding-protein-dependent transport system permease family. FecCD subfamily.</text>
</comment>
<dbReference type="KEGG" id="eio:H9L01_07050"/>
<dbReference type="PANTHER" id="PTHR30472:SF27">
    <property type="entry name" value="PETROBACTIN IMPORT SYSTEM PERMEASE PROTEIN YCLN"/>
    <property type="match status" value="1"/>
</dbReference>
<dbReference type="InterPro" id="IPR000522">
    <property type="entry name" value="ABC_transptr_permease_BtuC"/>
</dbReference>
<keyword evidence="3" id="KW-0813">Transport</keyword>
<evidence type="ECO:0000256" key="6">
    <source>
        <dbReference type="ARBA" id="ARBA00022989"/>
    </source>
</evidence>
<proteinExistence type="inferred from homology"/>
<keyword evidence="4" id="KW-1003">Cell membrane</keyword>
<keyword evidence="10" id="KW-1185">Reference proteome</keyword>
<accession>A0A7G9RX01</accession>
<dbReference type="EMBL" id="CP060715">
    <property type="protein sequence ID" value="QNN60126.1"/>
    <property type="molecule type" value="Genomic_DNA"/>
</dbReference>